<evidence type="ECO:0000313" key="3">
    <source>
        <dbReference type="Proteomes" id="UP001357485"/>
    </source>
</evidence>
<evidence type="ECO:0000256" key="1">
    <source>
        <dbReference type="SAM" id="MobiDB-lite"/>
    </source>
</evidence>
<comment type="caution">
    <text evidence="2">The sequence shown here is derived from an EMBL/GenBank/DDBJ whole genome shotgun (WGS) entry which is preliminary data.</text>
</comment>
<keyword evidence="3" id="KW-1185">Reference proteome</keyword>
<proteinExistence type="predicted"/>
<sequence>MTSVEDRESEQTSEQKSDQKPDQKSQQKPKTSSIDSTFPVFLPEDVALTLPDDEFEKRVAKLMQSRVDVLEQTTAPMELDSGAKSDEDDFTMVSEPAVDLEPTTAVTSASDS</sequence>
<dbReference type="EMBL" id="JAVRRA010012636">
    <property type="protein sequence ID" value="KAK5239008.1"/>
    <property type="molecule type" value="Genomic_DNA"/>
</dbReference>
<dbReference type="Proteomes" id="UP001357485">
    <property type="component" value="Unassembled WGS sequence"/>
</dbReference>
<gene>
    <name evidence="2" type="ORF">LTR16_012409</name>
</gene>
<reference evidence="2 3" key="1">
    <citation type="submission" date="2023-08" db="EMBL/GenBank/DDBJ databases">
        <title>Black Yeasts Isolated from many extreme environments.</title>
        <authorList>
            <person name="Coleine C."/>
            <person name="Stajich J.E."/>
            <person name="Selbmann L."/>
        </authorList>
    </citation>
    <scope>NUCLEOTIDE SEQUENCE [LARGE SCALE GENOMIC DNA]</scope>
    <source>
        <strain evidence="2 3">CCFEE 536</strain>
    </source>
</reference>
<protein>
    <submittedName>
        <fullName evidence="2">Uncharacterized protein</fullName>
    </submittedName>
</protein>
<feature type="compositionally biased region" description="Basic and acidic residues" evidence="1">
    <location>
        <begin position="1"/>
        <end position="25"/>
    </location>
</feature>
<feature type="region of interest" description="Disordered" evidence="1">
    <location>
        <begin position="1"/>
        <end position="38"/>
    </location>
</feature>
<accession>A0ABR0LRQ4</accession>
<organism evidence="2 3">
    <name type="scientific">Cryomyces antarcticus</name>
    <dbReference type="NCBI Taxonomy" id="329879"/>
    <lineage>
        <taxon>Eukaryota</taxon>
        <taxon>Fungi</taxon>
        <taxon>Dikarya</taxon>
        <taxon>Ascomycota</taxon>
        <taxon>Pezizomycotina</taxon>
        <taxon>Dothideomycetes</taxon>
        <taxon>Dothideomycetes incertae sedis</taxon>
        <taxon>Cryomyces</taxon>
    </lineage>
</organism>
<feature type="non-terminal residue" evidence="2">
    <location>
        <position position="112"/>
    </location>
</feature>
<name>A0ABR0LRQ4_9PEZI</name>
<evidence type="ECO:0000313" key="2">
    <source>
        <dbReference type="EMBL" id="KAK5239008.1"/>
    </source>
</evidence>